<accession>A0A645E5Q1</accession>
<gene>
    <name evidence="1" type="ORF">SDC9_144011</name>
</gene>
<dbReference type="EMBL" id="VSSQ01043186">
    <property type="protein sequence ID" value="MPM96846.1"/>
    <property type="molecule type" value="Genomic_DNA"/>
</dbReference>
<comment type="caution">
    <text evidence="1">The sequence shown here is derived from an EMBL/GenBank/DDBJ whole genome shotgun (WGS) entry which is preliminary data.</text>
</comment>
<proteinExistence type="predicted"/>
<evidence type="ECO:0000313" key="1">
    <source>
        <dbReference type="EMBL" id="MPM96846.1"/>
    </source>
</evidence>
<name>A0A645E5Q1_9ZZZZ</name>
<reference evidence="1" key="1">
    <citation type="submission" date="2019-08" db="EMBL/GenBank/DDBJ databases">
        <authorList>
            <person name="Kucharzyk K."/>
            <person name="Murdoch R.W."/>
            <person name="Higgins S."/>
            <person name="Loffler F."/>
        </authorList>
    </citation>
    <scope>NUCLEOTIDE SEQUENCE</scope>
</reference>
<protein>
    <submittedName>
        <fullName evidence="1">Uncharacterized protein</fullName>
    </submittedName>
</protein>
<sequence>MLRHRVAQGHFALGQVFPRGQLLDVRCVVDDVAGGQPLTNLVDRPLIGVIDGPNGRVGNPRFGQGAVNVQHPHQAGPGSIEVSGGQDRAPVGLEPVQNVVGVLPDRLRDHQGSIFRDVLEDLHPQALMVNEAVLLFRIVGVGALNLPPAFVDGAGQLALHLLLSGPGGPIGGFAQVATGYQVDGVRLGRWPLRRLRKIIRFSHYSKDSFVN</sequence>
<organism evidence="1">
    <name type="scientific">bioreactor metagenome</name>
    <dbReference type="NCBI Taxonomy" id="1076179"/>
    <lineage>
        <taxon>unclassified sequences</taxon>
        <taxon>metagenomes</taxon>
        <taxon>ecological metagenomes</taxon>
    </lineage>
</organism>
<dbReference type="AlphaFoldDB" id="A0A645E5Q1"/>